<dbReference type="HOGENOM" id="CLU_1092696_0_0_12"/>
<keyword evidence="1" id="KW-0472">Membrane</keyword>
<dbReference type="EMBL" id="CP003490">
    <property type="protein sequence ID" value="AFR71685.1"/>
    <property type="molecule type" value="Genomic_DNA"/>
</dbReference>
<dbReference type="KEGG" id="bpj:B2904_orf2357"/>
<name>J9US70_BRAPL</name>
<keyword evidence="1" id="KW-1133">Transmembrane helix</keyword>
<proteinExistence type="predicted"/>
<gene>
    <name evidence="2" type="ORF">B2904_orf2357</name>
</gene>
<reference evidence="2 3" key="1">
    <citation type="journal article" date="2012" name="BMC Genomics">
        <title>Comparative genomics of Brachyspira pilosicoli strains: genome rearrangements, reductions and correlation of genetic compliment with phenotypic diversity.</title>
        <authorList>
            <person name="Mappley L.J."/>
            <person name="Black M.L."/>
            <person name="Abuoun M."/>
            <person name="Darby A.C."/>
            <person name="Woodward M.J."/>
            <person name="Parkhill J."/>
            <person name="Turner A.K."/>
            <person name="Bellgard M.I."/>
            <person name="La T."/>
            <person name="Phillips N.D."/>
            <person name="La Ragione R.M."/>
            <person name="Hampson D.J."/>
        </authorList>
    </citation>
    <scope>NUCLEOTIDE SEQUENCE [LARGE SCALE GENOMIC DNA]</scope>
    <source>
        <strain evidence="2">B2904</strain>
    </source>
</reference>
<feature type="transmembrane region" description="Helical" evidence="1">
    <location>
        <begin position="60"/>
        <end position="78"/>
    </location>
</feature>
<dbReference type="AlphaFoldDB" id="J9US70"/>
<evidence type="ECO:0000313" key="2">
    <source>
        <dbReference type="EMBL" id="AFR71685.1"/>
    </source>
</evidence>
<keyword evidence="1" id="KW-0812">Transmembrane</keyword>
<feature type="transmembrane region" description="Helical" evidence="1">
    <location>
        <begin position="220"/>
        <end position="239"/>
    </location>
</feature>
<protein>
    <submittedName>
        <fullName evidence="2">Uncharacterized protein</fullName>
    </submittedName>
</protein>
<evidence type="ECO:0000313" key="3">
    <source>
        <dbReference type="Proteomes" id="UP000007346"/>
    </source>
</evidence>
<evidence type="ECO:0000256" key="1">
    <source>
        <dbReference type="SAM" id="Phobius"/>
    </source>
</evidence>
<dbReference type="PATRIC" id="fig|1133568.3.peg.2361"/>
<dbReference type="Proteomes" id="UP000007346">
    <property type="component" value="Chromosome"/>
</dbReference>
<feature type="transmembrane region" description="Helical" evidence="1">
    <location>
        <begin position="28"/>
        <end position="48"/>
    </location>
</feature>
<organism evidence="2 3">
    <name type="scientific">Brachyspira pilosicoli B2904</name>
    <dbReference type="NCBI Taxonomy" id="1133568"/>
    <lineage>
        <taxon>Bacteria</taxon>
        <taxon>Pseudomonadati</taxon>
        <taxon>Spirochaetota</taxon>
        <taxon>Spirochaetia</taxon>
        <taxon>Brachyspirales</taxon>
        <taxon>Brachyspiraceae</taxon>
        <taxon>Brachyspira</taxon>
    </lineage>
</organism>
<sequence>MFLYIYFDIFFANGLIRSAFTKLRSVNLHLRIASTLIIPILMIFSMIFTKINIWNNNKKIILSIFIILSTTILYYHRFISIQTINTNYVETNIDFDDKVFYSIKSNHDKYKVTYINNKLEIYNMIDFTNNTAYELNTSRLPYESIYGYGLETFKAKEEGSPYKIVDGKYNFTDPRSLIFFNNNFPQFSGFNTNDIDKLNNFLSFKEVKWEEPKYFTLSNYISALSHIIVISILILYFIYKLLKNIIMPHKNNTI</sequence>
<accession>J9US70</accession>